<keyword evidence="1" id="KW-1133">Transmembrane helix</keyword>
<evidence type="ECO:0000313" key="2">
    <source>
        <dbReference type="EMBL" id="KAH3882043.1"/>
    </source>
</evidence>
<feature type="transmembrane region" description="Helical" evidence="1">
    <location>
        <begin position="121"/>
        <end position="145"/>
    </location>
</feature>
<dbReference type="AlphaFoldDB" id="A0A9D4RX29"/>
<evidence type="ECO:0000313" key="3">
    <source>
        <dbReference type="Proteomes" id="UP000828390"/>
    </source>
</evidence>
<protein>
    <submittedName>
        <fullName evidence="2">Uncharacterized protein</fullName>
    </submittedName>
</protein>
<proteinExistence type="predicted"/>
<sequence length="205" mass="22502">MPTTFCQPQVCVSRRDLSITIKTRVRHWTCTDIKTLSMPGIVVKSRITSRKVAKSGQTVKMTLTMVPTVTIISGLLSIRSKTMIMTVTMTVTIIPTLTMTLTMAFTTVTTVAMTVTLTVTMTVTITVTIVLCLASVTVIMTVTVVPLKLYQYILEASETLTMYVSHQTETITMCEECQTETMTVTLTETKALVCSWSDDDTGTSA</sequence>
<feature type="transmembrane region" description="Helical" evidence="1">
    <location>
        <begin position="59"/>
        <end position="78"/>
    </location>
</feature>
<accession>A0A9D4RX29</accession>
<keyword evidence="1" id="KW-0472">Membrane</keyword>
<keyword evidence="3" id="KW-1185">Reference proteome</keyword>
<comment type="caution">
    <text evidence="2">The sequence shown here is derived from an EMBL/GenBank/DDBJ whole genome shotgun (WGS) entry which is preliminary data.</text>
</comment>
<name>A0A9D4RX29_DREPO</name>
<dbReference type="EMBL" id="JAIWYP010000001">
    <property type="protein sequence ID" value="KAH3882043.1"/>
    <property type="molecule type" value="Genomic_DNA"/>
</dbReference>
<gene>
    <name evidence="2" type="ORF">DPMN_005972</name>
</gene>
<reference evidence="2" key="1">
    <citation type="journal article" date="2019" name="bioRxiv">
        <title>The Genome of the Zebra Mussel, Dreissena polymorpha: A Resource for Invasive Species Research.</title>
        <authorList>
            <person name="McCartney M.A."/>
            <person name="Auch B."/>
            <person name="Kono T."/>
            <person name="Mallez S."/>
            <person name="Zhang Y."/>
            <person name="Obille A."/>
            <person name="Becker A."/>
            <person name="Abrahante J.E."/>
            <person name="Garbe J."/>
            <person name="Badalamenti J.P."/>
            <person name="Herman A."/>
            <person name="Mangelson H."/>
            <person name="Liachko I."/>
            <person name="Sullivan S."/>
            <person name="Sone E.D."/>
            <person name="Koren S."/>
            <person name="Silverstein K.A.T."/>
            <person name="Beckman K.B."/>
            <person name="Gohl D.M."/>
        </authorList>
    </citation>
    <scope>NUCLEOTIDE SEQUENCE</scope>
    <source>
        <strain evidence="2">Duluth1</strain>
        <tissue evidence="2">Whole animal</tissue>
    </source>
</reference>
<feature type="transmembrane region" description="Helical" evidence="1">
    <location>
        <begin position="90"/>
        <end position="115"/>
    </location>
</feature>
<keyword evidence="1" id="KW-0812">Transmembrane</keyword>
<dbReference type="Proteomes" id="UP000828390">
    <property type="component" value="Unassembled WGS sequence"/>
</dbReference>
<reference evidence="2" key="2">
    <citation type="submission" date="2020-11" db="EMBL/GenBank/DDBJ databases">
        <authorList>
            <person name="McCartney M.A."/>
            <person name="Auch B."/>
            <person name="Kono T."/>
            <person name="Mallez S."/>
            <person name="Becker A."/>
            <person name="Gohl D.M."/>
            <person name="Silverstein K.A.T."/>
            <person name="Koren S."/>
            <person name="Bechman K.B."/>
            <person name="Herman A."/>
            <person name="Abrahante J.E."/>
            <person name="Garbe J."/>
        </authorList>
    </citation>
    <scope>NUCLEOTIDE SEQUENCE</scope>
    <source>
        <strain evidence="2">Duluth1</strain>
        <tissue evidence="2">Whole animal</tissue>
    </source>
</reference>
<evidence type="ECO:0000256" key="1">
    <source>
        <dbReference type="SAM" id="Phobius"/>
    </source>
</evidence>
<organism evidence="2 3">
    <name type="scientific">Dreissena polymorpha</name>
    <name type="common">Zebra mussel</name>
    <name type="synonym">Mytilus polymorpha</name>
    <dbReference type="NCBI Taxonomy" id="45954"/>
    <lineage>
        <taxon>Eukaryota</taxon>
        <taxon>Metazoa</taxon>
        <taxon>Spiralia</taxon>
        <taxon>Lophotrochozoa</taxon>
        <taxon>Mollusca</taxon>
        <taxon>Bivalvia</taxon>
        <taxon>Autobranchia</taxon>
        <taxon>Heteroconchia</taxon>
        <taxon>Euheterodonta</taxon>
        <taxon>Imparidentia</taxon>
        <taxon>Neoheterodontei</taxon>
        <taxon>Myida</taxon>
        <taxon>Dreissenoidea</taxon>
        <taxon>Dreissenidae</taxon>
        <taxon>Dreissena</taxon>
    </lineage>
</organism>